<name>A0ABX7M524_9RHOO</name>
<dbReference type="RefSeq" id="WP_206254453.1">
    <property type="nucleotide sequence ID" value="NZ_CP071060.1"/>
</dbReference>
<keyword evidence="4" id="KW-1185">Reference proteome</keyword>
<dbReference type="PROSITE" id="PS51257">
    <property type="entry name" value="PROKAR_LIPOPROTEIN"/>
    <property type="match status" value="1"/>
</dbReference>
<dbReference type="EMBL" id="CP071060">
    <property type="protein sequence ID" value="QSI76851.1"/>
    <property type="molecule type" value="Genomic_DNA"/>
</dbReference>
<evidence type="ECO:0000256" key="1">
    <source>
        <dbReference type="SAM" id="MobiDB-lite"/>
    </source>
</evidence>
<gene>
    <name evidence="3" type="ORF">JY500_20780</name>
</gene>
<evidence type="ECO:0000313" key="4">
    <source>
        <dbReference type="Proteomes" id="UP000663570"/>
    </source>
</evidence>
<feature type="chain" id="PRO_5046916709" description="DUF333 domain-containing protein" evidence="2">
    <location>
        <begin position="18"/>
        <end position="83"/>
    </location>
</feature>
<keyword evidence="2" id="KW-0732">Signal</keyword>
<dbReference type="Proteomes" id="UP000663570">
    <property type="component" value="Chromosome"/>
</dbReference>
<evidence type="ECO:0000313" key="3">
    <source>
        <dbReference type="EMBL" id="QSI76851.1"/>
    </source>
</evidence>
<proteinExistence type="predicted"/>
<feature type="signal peptide" evidence="2">
    <location>
        <begin position="1"/>
        <end position="17"/>
    </location>
</feature>
<sequence length="83" mass="8207">MRINAAILLSLALAACATTPEPTPAPQPVAAAKPAEAPKPAPQCFNGDTGSFAAAGTVAEVSGVKVECKLTSDGKGASWQSAK</sequence>
<reference evidence="3 4" key="1">
    <citation type="submission" date="2021-02" db="EMBL/GenBank/DDBJ databases">
        <title>Niveibacterium changnyeongensis HC41.</title>
        <authorList>
            <person name="Kang M."/>
        </authorList>
    </citation>
    <scope>NUCLEOTIDE SEQUENCE [LARGE SCALE GENOMIC DNA]</scope>
    <source>
        <strain evidence="3 4">HC41</strain>
    </source>
</reference>
<evidence type="ECO:0008006" key="5">
    <source>
        <dbReference type="Google" id="ProtNLM"/>
    </source>
</evidence>
<accession>A0ABX7M524</accession>
<evidence type="ECO:0000256" key="2">
    <source>
        <dbReference type="SAM" id="SignalP"/>
    </source>
</evidence>
<protein>
    <recommendedName>
        <fullName evidence="5">DUF333 domain-containing protein</fullName>
    </recommendedName>
</protein>
<organism evidence="3 4">
    <name type="scientific">Niveibacterium microcysteis</name>
    <dbReference type="NCBI Taxonomy" id="2811415"/>
    <lineage>
        <taxon>Bacteria</taxon>
        <taxon>Pseudomonadati</taxon>
        <taxon>Pseudomonadota</taxon>
        <taxon>Betaproteobacteria</taxon>
        <taxon>Rhodocyclales</taxon>
        <taxon>Rhodocyclaceae</taxon>
        <taxon>Niveibacterium</taxon>
    </lineage>
</organism>
<feature type="region of interest" description="Disordered" evidence="1">
    <location>
        <begin position="20"/>
        <end position="42"/>
    </location>
</feature>